<keyword evidence="4" id="KW-0812">Transmembrane</keyword>
<feature type="transmembrane region" description="Helical" evidence="4">
    <location>
        <begin position="240"/>
        <end position="263"/>
    </location>
</feature>
<protein>
    <submittedName>
        <fullName evidence="5">Short chain dehydrogenase</fullName>
    </submittedName>
</protein>
<accession>A0A9N8HFS0</accession>
<evidence type="ECO:0000256" key="2">
    <source>
        <dbReference type="ARBA" id="ARBA00022857"/>
    </source>
</evidence>
<proteinExistence type="inferred from homology"/>
<organism evidence="5 6">
    <name type="scientific">Seminavis robusta</name>
    <dbReference type="NCBI Taxonomy" id="568900"/>
    <lineage>
        <taxon>Eukaryota</taxon>
        <taxon>Sar</taxon>
        <taxon>Stramenopiles</taxon>
        <taxon>Ochrophyta</taxon>
        <taxon>Bacillariophyta</taxon>
        <taxon>Bacillariophyceae</taxon>
        <taxon>Bacillariophycidae</taxon>
        <taxon>Naviculales</taxon>
        <taxon>Naviculaceae</taxon>
        <taxon>Seminavis</taxon>
    </lineage>
</organism>
<name>A0A9N8HFS0_9STRA</name>
<dbReference type="AlphaFoldDB" id="A0A9N8HFS0"/>
<evidence type="ECO:0000256" key="3">
    <source>
        <dbReference type="ARBA" id="ARBA00023002"/>
    </source>
</evidence>
<dbReference type="InterPro" id="IPR002347">
    <property type="entry name" value="SDR_fam"/>
</dbReference>
<gene>
    <name evidence="5" type="ORF">SEMRO_538_G162530.1</name>
</gene>
<reference evidence="5" key="1">
    <citation type="submission" date="2020-06" db="EMBL/GenBank/DDBJ databases">
        <authorList>
            <consortium name="Plant Systems Biology data submission"/>
        </authorList>
    </citation>
    <scope>NUCLEOTIDE SEQUENCE</scope>
    <source>
        <strain evidence="5">D6</strain>
    </source>
</reference>
<keyword evidence="3" id="KW-0560">Oxidoreductase</keyword>
<dbReference type="PANTHER" id="PTHR24320:SF282">
    <property type="entry name" value="WW DOMAIN-CONTAINING OXIDOREDUCTASE"/>
    <property type="match status" value="1"/>
</dbReference>
<comment type="caution">
    <text evidence="5">The sequence shown here is derived from an EMBL/GenBank/DDBJ whole genome shotgun (WGS) entry which is preliminary data.</text>
</comment>
<dbReference type="Proteomes" id="UP001153069">
    <property type="component" value="Unassembled WGS sequence"/>
</dbReference>
<evidence type="ECO:0000313" key="5">
    <source>
        <dbReference type="EMBL" id="CAB9512471.1"/>
    </source>
</evidence>
<dbReference type="Pfam" id="PF00106">
    <property type="entry name" value="adh_short"/>
    <property type="match status" value="1"/>
</dbReference>
<evidence type="ECO:0000313" key="6">
    <source>
        <dbReference type="Proteomes" id="UP001153069"/>
    </source>
</evidence>
<dbReference type="PANTHER" id="PTHR24320">
    <property type="entry name" value="RETINOL DEHYDROGENASE"/>
    <property type="match status" value="1"/>
</dbReference>
<dbReference type="EMBL" id="CAICTM010000537">
    <property type="protein sequence ID" value="CAB9512471.1"/>
    <property type="molecule type" value="Genomic_DNA"/>
</dbReference>
<dbReference type="Gene3D" id="3.40.50.720">
    <property type="entry name" value="NAD(P)-binding Rossmann-like Domain"/>
    <property type="match status" value="1"/>
</dbReference>
<dbReference type="InterPro" id="IPR036291">
    <property type="entry name" value="NAD(P)-bd_dom_sf"/>
</dbReference>
<keyword evidence="4" id="KW-0472">Membrane</keyword>
<keyword evidence="2" id="KW-0521">NADP</keyword>
<sequence length="334" mass="35327">MSKVYLVTGANSGVGKDACRQLALLDDTKKVYLCARSEEKAKKAIADLVSSTSTIDGNKLQAHHFDPNESKQDIIRKTVKSLPEDFFHGVILNAGSRGALTPSGPNNVTPIAQVNVIGHVHLVDGLLAAGKIGTKKGDDSFKSRVVYIGSETAKGGGAAKSPGLGEKSEQDICSILNGDYYKNAEEKDDTDGNTAYGAVKGVGTLYFSGFGRAHPETYTVTVSPGGTAGTEFLSNNSDAFGGPFVAFLAKYVVIPVLLLTGFFHKLEVGAKRYVDAVVGKENGFEFETGTFVASKRGVSGSLSDQAKTSGPEGIVYGDIDKQDMVYNMIQNTYA</sequence>
<dbReference type="SUPFAM" id="SSF51735">
    <property type="entry name" value="NAD(P)-binding Rossmann-fold domains"/>
    <property type="match status" value="1"/>
</dbReference>
<evidence type="ECO:0000256" key="1">
    <source>
        <dbReference type="ARBA" id="ARBA00006484"/>
    </source>
</evidence>
<evidence type="ECO:0000256" key="4">
    <source>
        <dbReference type="SAM" id="Phobius"/>
    </source>
</evidence>
<comment type="similarity">
    <text evidence="1">Belongs to the short-chain dehydrogenases/reductases (SDR) family.</text>
</comment>
<dbReference type="OrthoDB" id="45599at2759"/>
<keyword evidence="4" id="KW-1133">Transmembrane helix</keyword>
<keyword evidence="6" id="KW-1185">Reference proteome</keyword>
<dbReference type="GO" id="GO:0016491">
    <property type="term" value="F:oxidoreductase activity"/>
    <property type="evidence" value="ECO:0007669"/>
    <property type="project" value="UniProtKB-KW"/>
</dbReference>